<dbReference type="NCBIfam" id="TIGR00177">
    <property type="entry name" value="molyb_syn"/>
    <property type="match status" value="1"/>
</dbReference>
<dbReference type="PATRIC" id="fig|520762.4.peg.2019"/>
<dbReference type="PANTHER" id="PTHR43764:SF1">
    <property type="entry name" value="MOLYBDOPTERIN MOLYBDOTRANSFERASE"/>
    <property type="match status" value="1"/>
</dbReference>
<dbReference type="GO" id="GO:0006777">
    <property type="term" value="P:Mo-molybdopterin cofactor biosynthetic process"/>
    <property type="evidence" value="ECO:0007669"/>
    <property type="project" value="UniProtKB-KW"/>
</dbReference>
<evidence type="ECO:0000313" key="4">
    <source>
        <dbReference type="EMBL" id="KXG75257.1"/>
    </source>
</evidence>
<dbReference type="AlphaFoldDB" id="A0A140L3Y2"/>
<dbReference type="InterPro" id="IPR051920">
    <property type="entry name" value="MPT_Adenylyltrnsfr/MoaC-Rel"/>
</dbReference>
<dbReference type="InterPro" id="IPR001453">
    <property type="entry name" value="MoaB/Mog_dom"/>
</dbReference>
<dbReference type="EMBL" id="LOEE01000036">
    <property type="protein sequence ID" value="KXG75257.1"/>
    <property type="molecule type" value="Genomic_DNA"/>
</dbReference>
<dbReference type="PANTHER" id="PTHR43764">
    <property type="entry name" value="MOLYBDENUM COFACTOR BIOSYNTHESIS"/>
    <property type="match status" value="1"/>
</dbReference>
<evidence type="ECO:0000256" key="1">
    <source>
        <dbReference type="ARBA" id="ARBA00005046"/>
    </source>
</evidence>
<dbReference type="EC" id="2.7.7.75" evidence="4"/>
<evidence type="ECO:0000259" key="3">
    <source>
        <dbReference type="SMART" id="SM00852"/>
    </source>
</evidence>
<evidence type="ECO:0000256" key="2">
    <source>
        <dbReference type="ARBA" id="ARBA00023150"/>
    </source>
</evidence>
<feature type="domain" description="MoaB/Mog" evidence="3">
    <location>
        <begin position="5"/>
        <end position="149"/>
    </location>
</feature>
<keyword evidence="4" id="KW-0548">Nucleotidyltransferase</keyword>
<keyword evidence="2" id="KW-0501">Molybdenum cofactor biosynthesis</keyword>
<reference evidence="4 5" key="1">
    <citation type="submission" date="2015-12" db="EMBL/GenBank/DDBJ databases">
        <title>Draft genome sequence of the thermoanaerobe Thermotalea metallivorans, an isolate from the runoff channel of the Great Artesian Basin, Australia.</title>
        <authorList>
            <person name="Patel B.K."/>
        </authorList>
    </citation>
    <scope>NUCLEOTIDE SEQUENCE [LARGE SCALE GENOMIC DNA]</scope>
    <source>
        <strain evidence="4 5">B2-1</strain>
    </source>
</reference>
<sequence length="163" mass="17894">MFTLGIIVASDKGSKGLRVDESGPVIREMLEQHHYITRKYVVLPDEKEALAREMIHMCDDLSIDLILTSGGTGFSHRDVTPEATLSVVERLTPGISEAIRYNSLQITPRAMLSRAVSGIRKNTLIINLPGSPKAVRESLQYILPSIAHGLEILKGTASECARK</sequence>
<accession>A0A140L3Y2</accession>
<dbReference type="GO" id="GO:0061598">
    <property type="term" value="F:molybdopterin adenylyltransferase activity"/>
    <property type="evidence" value="ECO:0007669"/>
    <property type="project" value="UniProtKB-EC"/>
</dbReference>
<comment type="caution">
    <text evidence="4">The sequence shown here is derived from an EMBL/GenBank/DDBJ whole genome shotgun (WGS) entry which is preliminary data.</text>
</comment>
<dbReference type="CDD" id="cd00886">
    <property type="entry name" value="MogA_MoaB"/>
    <property type="match status" value="1"/>
</dbReference>
<dbReference type="Pfam" id="PF00994">
    <property type="entry name" value="MoCF_biosynth"/>
    <property type="match status" value="1"/>
</dbReference>
<dbReference type="STRING" id="520762.AN619_18220"/>
<dbReference type="Gene3D" id="3.40.980.10">
    <property type="entry name" value="MoaB/Mog-like domain"/>
    <property type="match status" value="1"/>
</dbReference>
<dbReference type="SUPFAM" id="SSF53218">
    <property type="entry name" value="Molybdenum cofactor biosynthesis proteins"/>
    <property type="match status" value="1"/>
</dbReference>
<dbReference type="InterPro" id="IPR036425">
    <property type="entry name" value="MoaB/Mog-like_dom_sf"/>
</dbReference>
<keyword evidence="4" id="KW-0808">Transferase</keyword>
<dbReference type="Proteomes" id="UP000070456">
    <property type="component" value="Unassembled WGS sequence"/>
</dbReference>
<dbReference type="OrthoDB" id="9784492at2"/>
<proteinExistence type="predicted"/>
<name>A0A140L3Y2_9FIRM</name>
<evidence type="ECO:0000313" key="5">
    <source>
        <dbReference type="Proteomes" id="UP000070456"/>
    </source>
</evidence>
<gene>
    <name evidence="4" type="primary">mog</name>
    <name evidence="4" type="ORF">AN619_18220</name>
</gene>
<keyword evidence="5" id="KW-1185">Reference proteome</keyword>
<protein>
    <submittedName>
        <fullName evidence="4">Molybdopterin adenylyltransferase</fullName>
        <ecNumber evidence="4">2.7.7.75</ecNumber>
    </submittedName>
</protein>
<dbReference type="RefSeq" id="WP_068556385.1">
    <property type="nucleotide sequence ID" value="NZ_LOEE01000036.1"/>
</dbReference>
<organism evidence="4 5">
    <name type="scientific">Thermotalea metallivorans</name>
    <dbReference type="NCBI Taxonomy" id="520762"/>
    <lineage>
        <taxon>Bacteria</taxon>
        <taxon>Bacillati</taxon>
        <taxon>Bacillota</taxon>
        <taxon>Clostridia</taxon>
        <taxon>Peptostreptococcales</taxon>
        <taxon>Thermotaleaceae</taxon>
        <taxon>Thermotalea</taxon>
    </lineage>
</organism>
<comment type="pathway">
    <text evidence="1">Cofactor biosynthesis; molybdopterin biosynthesis.</text>
</comment>
<dbReference type="SMART" id="SM00852">
    <property type="entry name" value="MoCF_biosynth"/>
    <property type="match status" value="1"/>
</dbReference>